<dbReference type="STRING" id="1434232.MAIT1_03841"/>
<dbReference type="Gene3D" id="3.30.450.20">
    <property type="entry name" value="PAS domain"/>
    <property type="match status" value="1"/>
</dbReference>
<keyword evidence="1" id="KW-0472">Membrane</keyword>
<comment type="caution">
    <text evidence="4">The sequence shown here is derived from an EMBL/GenBank/DDBJ whole genome shotgun (WGS) entry which is preliminary data.</text>
</comment>
<dbReference type="InterPro" id="IPR029016">
    <property type="entry name" value="GAF-like_dom_sf"/>
</dbReference>
<sequence>MRSEQSETATAKSFDADRSSHATLRNRVTARWRLALSLVLAAALFLGVGGWMWRQWDAQGSEHVMQRAQASAAVGNAVFQWLLEQEARVLEEALRPLLINPDLRAAFVARERDRLHALAQPLFVKLRARRRVTHFYFHLPSGVNFLRVHHPKRFGDQIQRVTLEQARASGEIASGIELGPLGTLALRVVSPVRQDGQIIGYLELGEEINHVAPMVKRISGGDLLVGVFKSLLSRKTWIEGQAALGNADSDWDEYPNMIISDRTAHLWAPDLDLHIMTQGHGGVSFVSRVGSRKMVVTHFVLRDAGKREIGALFFLQELAALSAAGDAQQQRVMFGLLILAAGVLAILLISHMGLSLVYAADVRRSQRLLQESLDAQSDLQRQRFTLQEALQTHQRALAEEQALNTLKRLALTAPTQQAFLEGALDSLLNGMPWLGSLEEGCVFLTETDSAGAQRLRLTAAHRLSPKLRTQCAVLEFGQCLCGRAAQSRQPVFAEHVDERHEILFDGMAAHGHFILPLIQDNQMLGVLNLYLPDGAERSAGDEAFLTRAAEAMALGLTTRSLRGRSWKAHVKKGE</sequence>
<evidence type="ECO:0000313" key="4">
    <source>
        <dbReference type="EMBL" id="OSM07228.1"/>
    </source>
</evidence>
<keyword evidence="1" id="KW-0812">Transmembrane</keyword>
<protein>
    <recommendedName>
        <fullName evidence="6">GAF domain-containing protein</fullName>
    </recommendedName>
</protein>
<dbReference type="AlphaFoldDB" id="A0A1Y2K914"/>
<feature type="domain" description="GAF" evidence="2">
    <location>
        <begin position="420"/>
        <end position="556"/>
    </location>
</feature>
<evidence type="ECO:0000313" key="5">
    <source>
        <dbReference type="Proteomes" id="UP000194003"/>
    </source>
</evidence>
<dbReference type="InterPro" id="IPR029151">
    <property type="entry name" value="Sensor-like_sf"/>
</dbReference>
<proteinExistence type="predicted"/>
<dbReference type="InterPro" id="IPR003018">
    <property type="entry name" value="GAF"/>
</dbReference>
<keyword evidence="1" id="KW-1133">Transmembrane helix</keyword>
<feature type="transmembrane region" description="Helical" evidence="1">
    <location>
        <begin position="34"/>
        <end position="53"/>
    </location>
</feature>
<evidence type="ECO:0008006" key="6">
    <source>
        <dbReference type="Google" id="ProtNLM"/>
    </source>
</evidence>
<dbReference type="SUPFAM" id="SSF55781">
    <property type="entry name" value="GAF domain-like"/>
    <property type="match status" value="1"/>
</dbReference>
<feature type="transmembrane region" description="Helical" evidence="1">
    <location>
        <begin position="332"/>
        <end position="360"/>
    </location>
</feature>
<evidence type="ECO:0000259" key="3">
    <source>
        <dbReference type="Pfam" id="PF14827"/>
    </source>
</evidence>
<dbReference type="OrthoDB" id="9801651at2"/>
<dbReference type="Gene3D" id="3.30.450.40">
    <property type="match status" value="1"/>
</dbReference>
<dbReference type="Proteomes" id="UP000194003">
    <property type="component" value="Unassembled WGS sequence"/>
</dbReference>
<name>A0A1Y2K914_9PROT</name>
<keyword evidence="5" id="KW-1185">Reference proteome</keyword>
<dbReference type="Pfam" id="PF14827">
    <property type="entry name" value="dCache_3"/>
    <property type="match status" value="1"/>
</dbReference>
<feature type="domain" description="Double Cache" evidence="3">
    <location>
        <begin position="67"/>
        <end position="317"/>
    </location>
</feature>
<evidence type="ECO:0000256" key="1">
    <source>
        <dbReference type="SAM" id="Phobius"/>
    </source>
</evidence>
<reference evidence="4 5" key="1">
    <citation type="journal article" date="2016" name="BMC Genomics">
        <title>Combined genomic and structural analyses of a cultured magnetotactic bacterium reveals its niche adaptation to a dynamic environment.</title>
        <authorList>
            <person name="Araujo A.C."/>
            <person name="Morillo V."/>
            <person name="Cypriano J."/>
            <person name="Teixeira L.C."/>
            <person name="Leao P."/>
            <person name="Lyra S."/>
            <person name="Almeida L.G."/>
            <person name="Bazylinski D.A."/>
            <person name="Vasconcellos A.T."/>
            <person name="Abreu F."/>
            <person name="Lins U."/>
        </authorList>
    </citation>
    <scope>NUCLEOTIDE SEQUENCE [LARGE SCALE GENOMIC DNA]</scope>
    <source>
        <strain evidence="4 5">IT-1</strain>
    </source>
</reference>
<dbReference type="Pfam" id="PF13185">
    <property type="entry name" value="GAF_2"/>
    <property type="match status" value="1"/>
</dbReference>
<dbReference type="EMBL" id="LVJN01000015">
    <property type="protein sequence ID" value="OSM07228.1"/>
    <property type="molecule type" value="Genomic_DNA"/>
</dbReference>
<organism evidence="4 5">
    <name type="scientific">Magnetofaba australis IT-1</name>
    <dbReference type="NCBI Taxonomy" id="1434232"/>
    <lineage>
        <taxon>Bacteria</taxon>
        <taxon>Pseudomonadati</taxon>
        <taxon>Pseudomonadota</taxon>
        <taxon>Magnetococcia</taxon>
        <taxon>Magnetococcales</taxon>
        <taxon>Magnetococcaceae</taxon>
        <taxon>Magnetofaba</taxon>
    </lineage>
</organism>
<gene>
    <name evidence="4" type="ORF">MAIT1_03841</name>
</gene>
<accession>A0A1Y2K914</accession>
<evidence type="ECO:0000259" key="2">
    <source>
        <dbReference type="Pfam" id="PF13185"/>
    </source>
</evidence>
<dbReference type="InterPro" id="IPR029150">
    <property type="entry name" value="dCache_3"/>
</dbReference>
<dbReference type="SUPFAM" id="SSF103190">
    <property type="entry name" value="Sensory domain-like"/>
    <property type="match status" value="1"/>
</dbReference>
<dbReference type="RefSeq" id="WP_158089322.1">
    <property type="nucleotide sequence ID" value="NZ_LVJN01000015.1"/>
</dbReference>